<evidence type="ECO:0000256" key="2">
    <source>
        <dbReference type="ARBA" id="ARBA00001974"/>
    </source>
</evidence>
<keyword evidence="6" id="KW-0949">S-adenosyl-L-methionine</keyword>
<dbReference type="GO" id="GO:0050667">
    <property type="term" value="P:homocysteine metabolic process"/>
    <property type="evidence" value="ECO:0007669"/>
    <property type="project" value="TreeGrafter"/>
</dbReference>
<dbReference type="AlphaFoldDB" id="A0A8H7RZP8"/>
<dbReference type="InterPro" id="IPR017927">
    <property type="entry name" value="FAD-bd_FR_type"/>
</dbReference>
<comment type="cofactor">
    <cofactor evidence="1">
        <name>FMN</name>
        <dbReference type="ChEBI" id="CHEBI:58210"/>
    </cofactor>
</comment>
<evidence type="ECO:0000256" key="5">
    <source>
        <dbReference type="ARBA" id="ARBA00022643"/>
    </source>
</evidence>
<dbReference type="Pfam" id="PF00667">
    <property type="entry name" value="FAD_binding_1"/>
    <property type="match status" value="1"/>
</dbReference>
<dbReference type="SUPFAM" id="SSF52343">
    <property type="entry name" value="Ferredoxin reductase-like, C-terminal NADP-linked domain"/>
    <property type="match status" value="1"/>
</dbReference>
<dbReference type="PRINTS" id="PR00371">
    <property type="entry name" value="FPNCR"/>
</dbReference>
<dbReference type="Gene3D" id="3.40.50.80">
    <property type="entry name" value="Nucleotide-binding domain of ferredoxin-NADP reductase (FNR) module"/>
    <property type="match status" value="1"/>
</dbReference>
<dbReference type="Pfam" id="PF00258">
    <property type="entry name" value="Flavodoxin_1"/>
    <property type="match status" value="1"/>
</dbReference>
<evidence type="ECO:0000256" key="11">
    <source>
        <dbReference type="ARBA" id="ARBA00039088"/>
    </source>
</evidence>
<dbReference type="PANTHER" id="PTHR19384:SF84">
    <property type="entry name" value="METHIONINE SYNTHASE REDUCTASE"/>
    <property type="match status" value="1"/>
</dbReference>
<dbReference type="FunFam" id="3.40.50.360:FF:000059">
    <property type="entry name" value="5-methyltetrahydrofolate-homocysteine methyltransferase reductase"/>
    <property type="match status" value="1"/>
</dbReference>
<dbReference type="GO" id="GO:0005829">
    <property type="term" value="C:cytosol"/>
    <property type="evidence" value="ECO:0007669"/>
    <property type="project" value="TreeGrafter"/>
</dbReference>
<keyword evidence="10" id="KW-0486">Methionine biosynthesis</keyword>
<keyword evidence="16" id="KW-1185">Reference proteome</keyword>
<dbReference type="InterPro" id="IPR029039">
    <property type="entry name" value="Flavoprotein-like_sf"/>
</dbReference>
<dbReference type="InterPro" id="IPR008254">
    <property type="entry name" value="Flavodoxin/NO_synth"/>
</dbReference>
<dbReference type="Gene3D" id="3.40.50.360">
    <property type="match status" value="1"/>
</dbReference>
<proteinExistence type="predicted"/>
<dbReference type="Gene3D" id="1.20.990.10">
    <property type="entry name" value="NADPH-cytochrome p450 Reductase, Chain A, domain 3"/>
    <property type="match status" value="1"/>
</dbReference>
<evidence type="ECO:0000256" key="7">
    <source>
        <dbReference type="ARBA" id="ARBA00022827"/>
    </source>
</evidence>
<dbReference type="Proteomes" id="UP000646827">
    <property type="component" value="Unassembled WGS sequence"/>
</dbReference>
<protein>
    <recommendedName>
        <fullName evidence="12">Methionine synthase reductase</fullName>
        <ecNumber evidence="11">1.16.1.8</ecNumber>
    </recommendedName>
</protein>
<dbReference type="InterPro" id="IPR001709">
    <property type="entry name" value="Flavoprot_Pyr_Nucl_cyt_Rdtase"/>
</dbReference>
<evidence type="ECO:0000256" key="9">
    <source>
        <dbReference type="ARBA" id="ARBA00023002"/>
    </source>
</evidence>
<dbReference type="SUPFAM" id="SSF63380">
    <property type="entry name" value="Riboflavin synthase domain-like"/>
    <property type="match status" value="1"/>
</dbReference>
<dbReference type="InterPro" id="IPR003097">
    <property type="entry name" value="CysJ-like_FAD-binding"/>
</dbReference>
<keyword evidence="7" id="KW-0274">FAD</keyword>
<evidence type="ECO:0000256" key="10">
    <source>
        <dbReference type="ARBA" id="ARBA00023167"/>
    </source>
</evidence>
<keyword evidence="9" id="KW-0560">Oxidoreductase</keyword>
<dbReference type="PANTHER" id="PTHR19384">
    <property type="entry name" value="NITRIC OXIDE SYNTHASE-RELATED"/>
    <property type="match status" value="1"/>
</dbReference>
<organism evidence="15 16">
    <name type="scientific">Circinella minor</name>
    <dbReference type="NCBI Taxonomy" id="1195481"/>
    <lineage>
        <taxon>Eukaryota</taxon>
        <taxon>Fungi</taxon>
        <taxon>Fungi incertae sedis</taxon>
        <taxon>Mucoromycota</taxon>
        <taxon>Mucoromycotina</taxon>
        <taxon>Mucoromycetes</taxon>
        <taxon>Mucorales</taxon>
        <taxon>Lichtheimiaceae</taxon>
        <taxon>Circinella</taxon>
    </lineage>
</organism>
<evidence type="ECO:0000256" key="6">
    <source>
        <dbReference type="ARBA" id="ARBA00022691"/>
    </source>
</evidence>
<dbReference type="EMBL" id="JAEPRB010000156">
    <property type="protein sequence ID" value="KAG2219979.1"/>
    <property type="molecule type" value="Genomic_DNA"/>
</dbReference>
<dbReference type="GO" id="GO:0010181">
    <property type="term" value="F:FMN binding"/>
    <property type="evidence" value="ECO:0007669"/>
    <property type="project" value="InterPro"/>
</dbReference>
<dbReference type="GO" id="GO:0030586">
    <property type="term" value="F:[methionine synthase] reductase (NADPH) activity"/>
    <property type="evidence" value="ECO:0007669"/>
    <property type="project" value="UniProtKB-EC"/>
</dbReference>
<gene>
    <name evidence="15" type="ORF">INT45_001878</name>
</gene>
<dbReference type="FunFam" id="1.20.990.10:FF:000007">
    <property type="entry name" value="Methionine synthase reductase"/>
    <property type="match status" value="1"/>
</dbReference>
<comment type="caution">
    <text evidence="15">The sequence shown here is derived from an EMBL/GenBank/DDBJ whole genome shotgun (WGS) entry which is preliminary data.</text>
</comment>
<evidence type="ECO:0000259" key="13">
    <source>
        <dbReference type="PROSITE" id="PS50902"/>
    </source>
</evidence>
<evidence type="ECO:0000259" key="14">
    <source>
        <dbReference type="PROSITE" id="PS51384"/>
    </source>
</evidence>
<dbReference type="PRINTS" id="PR00369">
    <property type="entry name" value="FLAVODOXIN"/>
</dbReference>
<dbReference type="PROSITE" id="PS51384">
    <property type="entry name" value="FAD_FR"/>
    <property type="match status" value="1"/>
</dbReference>
<dbReference type="InterPro" id="IPR001433">
    <property type="entry name" value="OxRdtase_FAD/NAD-bd"/>
</dbReference>
<comment type="cofactor">
    <cofactor evidence="2">
        <name>FAD</name>
        <dbReference type="ChEBI" id="CHEBI:57692"/>
    </cofactor>
</comment>
<dbReference type="Pfam" id="PF00175">
    <property type="entry name" value="NAD_binding_1"/>
    <property type="match status" value="1"/>
</dbReference>
<dbReference type="InterPro" id="IPR001094">
    <property type="entry name" value="Flavdoxin-like"/>
</dbReference>
<evidence type="ECO:0000256" key="8">
    <source>
        <dbReference type="ARBA" id="ARBA00022857"/>
    </source>
</evidence>
<keyword evidence="5" id="KW-0288">FMN</keyword>
<evidence type="ECO:0000313" key="16">
    <source>
        <dbReference type="Proteomes" id="UP000646827"/>
    </source>
</evidence>
<dbReference type="InterPro" id="IPR039261">
    <property type="entry name" value="FNR_nucleotide-bd"/>
</dbReference>
<evidence type="ECO:0000256" key="3">
    <source>
        <dbReference type="ARBA" id="ARBA00022605"/>
    </source>
</evidence>
<evidence type="ECO:0000313" key="15">
    <source>
        <dbReference type="EMBL" id="KAG2219979.1"/>
    </source>
</evidence>
<dbReference type="PROSITE" id="PS50902">
    <property type="entry name" value="FLAVODOXIN_LIKE"/>
    <property type="match status" value="1"/>
</dbReference>
<accession>A0A8H7RZP8</accession>
<name>A0A8H7RZP8_9FUNG</name>
<keyword evidence="4" id="KW-0285">Flavoprotein</keyword>
<evidence type="ECO:0000256" key="1">
    <source>
        <dbReference type="ARBA" id="ARBA00001917"/>
    </source>
</evidence>
<dbReference type="OrthoDB" id="1856718at2759"/>
<dbReference type="GO" id="GO:0050660">
    <property type="term" value="F:flavin adenine dinucleotide binding"/>
    <property type="evidence" value="ECO:0007669"/>
    <property type="project" value="TreeGrafter"/>
</dbReference>
<sequence>MSDKASSYTILWASQTGNAEWIAKSIHSEAKERGYVGDCLPMDVYETVGLDKVRVLIIVAANTGDGDPPDHSLKFWRFMRRNKDTGYFKSCQYTILGLGDTNYTNFNNTAKRLDRRLKDLGATSFYPKGLADDAEGLESVVDPWIEKLWDALPKVLEKNNEGSSEKVDDLAKKVEEVKIEPTNPYSPDERAKNIPPEAEKYLNLENSLVEKKKTKDHLGHALKLDFSGLQSGMQLSGMPRVPAASIKLVRLEATRPINETPSTQCVVTPAPITEASVSRVQCLTTQEAMKRTLHVELDIGEGLDYEPGDAFGVVAPNDESLVEAILERLVPSTAEAYQALYNVEGDGLPTHLQNSKSVTLADLLRNVVDLTTTPRKALLRMLADYTSNAEEKTKLIYISSKQGVAQFNSVREQVPTLLDILKTFPSCNPPIERLLDALPPHMPRYYSIASSPLKFPGKIHFAFNIIDYKNIYDVPRKGVATPWLDQLTGYVAARSTKTGNMVDVAAKSIKVPIFRKENTNAFILPSDTKRPLVLIGPGTGIAPFIGFLQHRQQQLRIRKSMGGVGTHPSRDIKKEFGDIWVYYGFRERAKDYLFEQELEEFVKDGTITNLRLAISRDEPENKTYVQDLIRKDLDKLYELIVNQDAACYVCGDAKGMAKGVNDALVEMLVQHHQLDVVAANKLLIEWMGSRKYLRDLWA</sequence>
<evidence type="ECO:0000256" key="12">
    <source>
        <dbReference type="ARBA" id="ARBA00040659"/>
    </source>
</evidence>
<keyword evidence="3" id="KW-0028">Amino-acid biosynthesis</keyword>
<dbReference type="InterPro" id="IPR017938">
    <property type="entry name" value="Riboflavin_synthase-like_b-brl"/>
</dbReference>
<evidence type="ECO:0000256" key="4">
    <source>
        <dbReference type="ARBA" id="ARBA00022630"/>
    </source>
</evidence>
<dbReference type="GO" id="GO:0009086">
    <property type="term" value="P:methionine biosynthetic process"/>
    <property type="evidence" value="ECO:0007669"/>
    <property type="project" value="UniProtKB-KW"/>
</dbReference>
<dbReference type="EC" id="1.16.1.8" evidence="11"/>
<feature type="domain" description="Flavodoxin-like" evidence="13">
    <location>
        <begin position="8"/>
        <end position="149"/>
    </location>
</feature>
<keyword evidence="8" id="KW-0521">NADP</keyword>
<dbReference type="Gene3D" id="2.40.30.10">
    <property type="entry name" value="Translation factors"/>
    <property type="match status" value="1"/>
</dbReference>
<reference evidence="15 16" key="1">
    <citation type="submission" date="2020-12" db="EMBL/GenBank/DDBJ databases">
        <title>Metabolic potential, ecology and presence of endohyphal bacteria is reflected in genomic diversity of Mucoromycotina.</title>
        <authorList>
            <person name="Muszewska A."/>
            <person name="Okrasinska A."/>
            <person name="Steczkiewicz K."/>
            <person name="Drgas O."/>
            <person name="Orlowska M."/>
            <person name="Perlinska-Lenart U."/>
            <person name="Aleksandrzak-Piekarczyk T."/>
            <person name="Szatraj K."/>
            <person name="Zielenkiewicz U."/>
            <person name="Pilsyk S."/>
            <person name="Malc E."/>
            <person name="Mieczkowski P."/>
            <person name="Kruszewska J.S."/>
            <person name="Biernat P."/>
            <person name="Pawlowska J."/>
        </authorList>
    </citation>
    <scope>NUCLEOTIDE SEQUENCE [LARGE SCALE GENOMIC DNA]</scope>
    <source>
        <strain evidence="15 16">CBS 142.35</strain>
    </source>
</reference>
<dbReference type="InterPro" id="IPR023173">
    <property type="entry name" value="NADPH_Cyt_P450_Rdtase_alpha"/>
</dbReference>
<dbReference type="SUPFAM" id="SSF52218">
    <property type="entry name" value="Flavoproteins"/>
    <property type="match status" value="1"/>
</dbReference>
<feature type="domain" description="FAD-binding FR-type" evidence="14">
    <location>
        <begin position="270"/>
        <end position="525"/>
    </location>
</feature>